<dbReference type="AlphaFoldDB" id="A0A921RMW7"/>
<dbReference type="EMBL" id="CM027681">
    <property type="protein sequence ID" value="KAG0543076.1"/>
    <property type="molecule type" value="Genomic_DNA"/>
</dbReference>
<evidence type="ECO:0000313" key="2">
    <source>
        <dbReference type="EMBL" id="KAG0543076.1"/>
    </source>
</evidence>
<proteinExistence type="predicted"/>
<dbReference type="Proteomes" id="UP000807115">
    <property type="component" value="Chromosome 2"/>
</dbReference>
<sequence>MLGYRVAHPSIDNASVFPDDDEPPPLPAESCDRLTIAVYRRGQGQGQEEQAEETDPDCAFCLSAVPDGEEVRELPTQGAGSCGATGLGPRREDADTMGATRRRIVWQKKFGDRLKFSLSLFIDR</sequence>
<protein>
    <submittedName>
        <fullName evidence="2">Uncharacterized protein</fullName>
    </submittedName>
</protein>
<gene>
    <name evidence="2" type="ORF">BDA96_02G158300</name>
</gene>
<evidence type="ECO:0000256" key="1">
    <source>
        <dbReference type="SAM" id="MobiDB-lite"/>
    </source>
</evidence>
<feature type="region of interest" description="Disordered" evidence="1">
    <location>
        <begin position="1"/>
        <end position="28"/>
    </location>
</feature>
<evidence type="ECO:0000313" key="3">
    <source>
        <dbReference type="Proteomes" id="UP000807115"/>
    </source>
</evidence>
<name>A0A921RMW7_SORBI</name>
<feature type="region of interest" description="Disordered" evidence="1">
    <location>
        <begin position="70"/>
        <end position="95"/>
    </location>
</feature>
<comment type="caution">
    <text evidence="2">The sequence shown here is derived from an EMBL/GenBank/DDBJ whole genome shotgun (WGS) entry which is preliminary data.</text>
</comment>
<reference evidence="2" key="2">
    <citation type="submission" date="2020-10" db="EMBL/GenBank/DDBJ databases">
        <authorList>
            <person name="Cooper E.A."/>
            <person name="Brenton Z.W."/>
            <person name="Flinn B.S."/>
            <person name="Jenkins J."/>
            <person name="Shu S."/>
            <person name="Flowers D."/>
            <person name="Luo F."/>
            <person name="Wang Y."/>
            <person name="Xia P."/>
            <person name="Barry K."/>
            <person name="Daum C."/>
            <person name="Lipzen A."/>
            <person name="Yoshinaga Y."/>
            <person name="Schmutz J."/>
            <person name="Saski C."/>
            <person name="Vermerris W."/>
            <person name="Kresovich S."/>
        </authorList>
    </citation>
    <scope>NUCLEOTIDE SEQUENCE</scope>
</reference>
<reference evidence="2" key="1">
    <citation type="journal article" date="2019" name="BMC Genomics">
        <title>A new reference genome for Sorghum bicolor reveals high levels of sequence similarity between sweet and grain genotypes: implications for the genetics of sugar metabolism.</title>
        <authorList>
            <person name="Cooper E.A."/>
            <person name="Brenton Z.W."/>
            <person name="Flinn B.S."/>
            <person name="Jenkins J."/>
            <person name="Shu S."/>
            <person name="Flowers D."/>
            <person name="Luo F."/>
            <person name="Wang Y."/>
            <person name="Xia P."/>
            <person name="Barry K."/>
            <person name="Daum C."/>
            <person name="Lipzen A."/>
            <person name="Yoshinaga Y."/>
            <person name="Schmutz J."/>
            <person name="Saski C."/>
            <person name="Vermerris W."/>
            <person name="Kresovich S."/>
        </authorList>
    </citation>
    <scope>NUCLEOTIDE SEQUENCE</scope>
</reference>
<accession>A0A921RMW7</accession>
<organism evidence="2 3">
    <name type="scientific">Sorghum bicolor</name>
    <name type="common">Sorghum</name>
    <name type="synonym">Sorghum vulgare</name>
    <dbReference type="NCBI Taxonomy" id="4558"/>
    <lineage>
        <taxon>Eukaryota</taxon>
        <taxon>Viridiplantae</taxon>
        <taxon>Streptophyta</taxon>
        <taxon>Embryophyta</taxon>
        <taxon>Tracheophyta</taxon>
        <taxon>Spermatophyta</taxon>
        <taxon>Magnoliopsida</taxon>
        <taxon>Liliopsida</taxon>
        <taxon>Poales</taxon>
        <taxon>Poaceae</taxon>
        <taxon>PACMAD clade</taxon>
        <taxon>Panicoideae</taxon>
        <taxon>Andropogonodae</taxon>
        <taxon>Andropogoneae</taxon>
        <taxon>Sorghinae</taxon>
        <taxon>Sorghum</taxon>
    </lineage>
</organism>